<comment type="caution">
    <text evidence="2">The sequence shown here is derived from an EMBL/GenBank/DDBJ whole genome shotgun (WGS) entry which is preliminary data.</text>
</comment>
<dbReference type="EMBL" id="VFQC01000003">
    <property type="protein sequence ID" value="TQN27767.1"/>
    <property type="molecule type" value="Genomic_DNA"/>
</dbReference>
<protein>
    <submittedName>
        <fullName evidence="2">Uncharacterized protein</fullName>
    </submittedName>
</protein>
<dbReference type="AlphaFoldDB" id="A0A543N7I6"/>
<evidence type="ECO:0000313" key="2">
    <source>
        <dbReference type="EMBL" id="TQN27767.1"/>
    </source>
</evidence>
<feature type="region of interest" description="Disordered" evidence="1">
    <location>
        <begin position="23"/>
        <end position="47"/>
    </location>
</feature>
<gene>
    <name evidence="2" type="ORF">FHX37_4496</name>
</gene>
<evidence type="ECO:0000313" key="3">
    <source>
        <dbReference type="Proteomes" id="UP000317422"/>
    </source>
</evidence>
<evidence type="ECO:0000256" key="1">
    <source>
        <dbReference type="SAM" id="MobiDB-lite"/>
    </source>
</evidence>
<reference evidence="2 3" key="1">
    <citation type="submission" date="2019-06" db="EMBL/GenBank/DDBJ databases">
        <title>Sequencing the genomes of 1000 actinobacteria strains.</title>
        <authorList>
            <person name="Klenk H.-P."/>
        </authorList>
    </citation>
    <scope>NUCLEOTIDE SEQUENCE [LARGE SCALE GENOMIC DNA]</scope>
    <source>
        <strain evidence="2 3">DSM 45015</strain>
    </source>
</reference>
<dbReference type="Proteomes" id="UP000317422">
    <property type="component" value="Unassembled WGS sequence"/>
</dbReference>
<name>A0A543N7I6_9ACTN</name>
<dbReference type="RefSeq" id="WP_170181680.1">
    <property type="nucleotide sequence ID" value="NZ_VFQC01000003.1"/>
</dbReference>
<proteinExistence type="predicted"/>
<keyword evidence="3" id="KW-1185">Reference proteome</keyword>
<organism evidence="2 3">
    <name type="scientific">Haloactinospora alba</name>
    <dbReference type="NCBI Taxonomy" id="405555"/>
    <lineage>
        <taxon>Bacteria</taxon>
        <taxon>Bacillati</taxon>
        <taxon>Actinomycetota</taxon>
        <taxon>Actinomycetes</taxon>
        <taxon>Streptosporangiales</taxon>
        <taxon>Nocardiopsidaceae</taxon>
        <taxon>Haloactinospora</taxon>
    </lineage>
</organism>
<sequence length="47" mass="4978">MDTNTQYTDEELTVAVEEIAAVRSRAEQPSDGGSTGKGDLNDNAALH</sequence>
<accession>A0A543N7I6</accession>